<evidence type="ECO:0000256" key="1">
    <source>
        <dbReference type="ARBA" id="ARBA00001933"/>
    </source>
</evidence>
<dbReference type="Gene3D" id="3.40.640.10">
    <property type="entry name" value="Type I PLP-dependent aspartate aminotransferase-like (Major domain)"/>
    <property type="match status" value="1"/>
</dbReference>
<dbReference type="PANTHER" id="PTHR11601:SF36">
    <property type="entry name" value="CYSTEINE DESULFURASE NIFS-RELATED"/>
    <property type="match status" value="1"/>
</dbReference>
<dbReference type="Pfam" id="PF00266">
    <property type="entry name" value="Aminotran_5"/>
    <property type="match status" value="1"/>
</dbReference>
<dbReference type="PANTHER" id="PTHR11601">
    <property type="entry name" value="CYSTEINE DESULFURYLASE FAMILY MEMBER"/>
    <property type="match status" value="1"/>
</dbReference>
<dbReference type="Gene3D" id="3.90.1150.10">
    <property type="entry name" value="Aspartate Aminotransferase, domain 1"/>
    <property type="match status" value="1"/>
</dbReference>
<dbReference type="EMBL" id="LEPB01000004">
    <property type="protein sequence ID" value="RCA11578.1"/>
    <property type="molecule type" value="Genomic_DNA"/>
</dbReference>
<dbReference type="InterPro" id="IPR015421">
    <property type="entry name" value="PyrdxlP-dep_Trfase_major"/>
</dbReference>
<gene>
    <name evidence="4" type="ORF">EA71_02343</name>
</gene>
<reference evidence="4 5" key="1">
    <citation type="submission" date="2015-06" db="EMBL/GenBank/DDBJ databases">
        <title>The Genome Sequence of Enterococcus durans 4EA1.</title>
        <authorList>
            <consortium name="The Broad Institute Genomics Platform"/>
            <consortium name="The Broad Institute Genome Sequencing Center for Infectious Disease"/>
            <person name="Earl A.M."/>
            <person name="Van Tyne D."/>
            <person name="Lebreton F."/>
            <person name="Saavedra J.T."/>
            <person name="Gilmore M.S."/>
            <person name="Manson Mcguire A."/>
            <person name="Clock S."/>
            <person name="Crupain M."/>
            <person name="Rangan U."/>
            <person name="Young S."/>
            <person name="Abouelleil A."/>
            <person name="Cao P."/>
            <person name="Chapman S.B."/>
            <person name="Griggs A."/>
            <person name="Priest M."/>
            <person name="Shea T."/>
            <person name="Wortman J."/>
            <person name="Nusbaum C."/>
            <person name="Birren B."/>
        </authorList>
    </citation>
    <scope>NUCLEOTIDE SEQUENCE [LARGE SCALE GENOMIC DNA]</scope>
    <source>
        <strain evidence="4 5">4EA1</strain>
    </source>
</reference>
<evidence type="ECO:0000313" key="5">
    <source>
        <dbReference type="Proteomes" id="UP000252797"/>
    </source>
</evidence>
<keyword evidence="2" id="KW-0663">Pyridoxal phosphate</keyword>
<accession>A0A367CGI9</accession>
<evidence type="ECO:0000313" key="4">
    <source>
        <dbReference type="EMBL" id="RCA11578.1"/>
    </source>
</evidence>
<proteinExistence type="predicted"/>
<dbReference type="AlphaFoldDB" id="A0A367CGI9"/>
<sequence length="363" mass="39334">MNYFDYAATTPMSAIALKVYLETAEKYYGNPSSNHPIGQAAQQLLSHCRQVFGELVEKPTESLIFTSGGTESNQLALALSLKLLPKERREVLVSPIEHPSLLYALAADPTIRVTKLPLDQQGKISPAVFAEALTDQTGLVVIQQLNSVTGIQQPIDALAKIARQRKILFHCDCVQSFGKQPLPKGISSFSAASHKLAGPKGCGLLYLDSTVAFRPLSPGTTQEHGFRGGTQDLPAIAAFTQAASEAFKEMLQNLTYFRRLQQALINDLPDWEFVAGDFPGILGLFSPSLGASDLVTAMAERDFALSTTAACNSRELVDPSLAALGLDKNQADHFFRVSFSSATTLEQVHQLAQTLREITDHAS</sequence>
<protein>
    <recommendedName>
        <fullName evidence="3">Aminotransferase class V domain-containing protein</fullName>
    </recommendedName>
</protein>
<evidence type="ECO:0000256" key="2">
    <source>
        <dbReference type="ARBA" id="ARBA00022898"/>
    </source>
</evidence>
<dbReference type="InterPro" id="IPR016454">
    <property type="entry name" value="Cysteine_dSase"/>
</dbReference>
<dbReference type="InterPro" id="IPR000192">
    <property type="entry name" value="Aminotrans_V_dom"/>
</dbReference>
<comment type="caution">
    <text evidence="4">The sequence shown here is derived from an EMBL/GenBank/DDBJ whole genome shotgun (WGS) entry which is preliminary data.</text>
</comment>
<dbReference type="SUPFAM" id="SSF53383">
    <property type="entry name" value="PLP-dependent transferases"/>
    <property type="match status" value="1"/>
</dbReference>
<comment type="cofactor">
    <cofactor evidence="1">
        <name>pyridoxal 5'-phosphate</name>
        <dbReference type="ChEBI" id="CHEBI:597326"/>
    </cofactor>
</comment>
<organism evidence="4 5">
    <name type="scientific">Enterococcus durans</name>
    <dbReference type="NCBI Taxonomy" id="53345"/>
    <lineage>
        <taxon>Bacteria</taxon>
        <taxon>Bacillati</taxon>
        <taxon>Bacillota</taxon>
        <taxon>Bacilli</taxon>
        <taxon>Lactobacillales</taxon>
        <taxon>Enterococcaceae</taxon>
        <taxon>Enterococcus</taxon>
    </lineage>
</organism>
<dbReference type="PIRSF" id="PIRSF005572">
    <property type="entry name" value="NifS"/>
    <property type="match status" value="1"/>
</dbReference>
<dbReference type="STRING" id="53345.LIU_12095"/>
<evidence type="ECO:0000259" key="3">
    <source>
        <dbReference type="Pfam" id="PF00266"/>
    </source>
</evidence>
<feature type="domain" description="Aminotransferase class V" evidence="3">
    <location>
        <begin position="3"/>
        <end position="351"/>
    </location>
</feature>
<dbReference type="Gene3D" id="1.10.260.50">
    <property type="match status" value="1"/>
</dbReference>
<dbReference type="RefSeq" id="WP_113846189.1">
    <property type="nucleotide sequence ID" value="NZ_JADPAK010000003.1"/>
</dbReference>
<dbReference type="Proteomes" id="UP000252797">
    <property type="component" value="Unassembled WGS sequence"/>
</dbReference>
<dbReference type="GO" id="GO:0003824">
    <property type="term" value="F:catalytic activity"/>
    <property type="evidence" value="ECO:0007669"/>
    <property type="project" value="UniProtKB-ARBA"/>
</dbReference>
<dbReference type="InterPro" id="IPR015422">
    <property type="entry name" value="PyrdxlP-dep_Trfase_small"/>
</dbReference>
<name>A0A367CGI9_9ENTE</name>
<dbReference type="InterPro" id="IPR015424">
    <property type="entry name" value="PyrdxlP-dep_Trfase"/>
</dbReference>